<keyword evidence="3" id="KW-1185">Reference proteome</keyword>
<keyword evidence="1" id="KW-0378">Hydrolase</keyword>
<reference evidence="2 3" key="1">
    <citation type="journal article" date="2012" name="G3 (Bethesda)">
        <title>Pichia sorbitophila, an interspecies yeast hybrid reveals early steps of genome resolution following polyploidization.</title>
        <authorList>
            <person name="Leh Louis V."/>
            <person name="Despons L."/>
            <person name="Friedrich A."/>
            <person name="Martin T."/>
            <person name="Durrens P."/>
            <person name="Casaregola S."/>
            <person name="Neuveglise C."/>
            <person name="Fairhead C."/>
            <person name="Marck C."/>
            <person name="Cruz J.A."/>
            <person name="Straub M.L."/>
            <person name="Kugler V."/>
            <person name="Sacerdot C."/>
            <person name="Uzunov Z."/>
            <person name="Thierry A."/>
            <person name="Weiss S."/>
            <person name="Bleykasten C."/>
            <person name="De Montigny J."/>
            <person name="Jacques N."/>
            <person name="Jung P."/>
            <person name="Lemaire M."/>
            <person name="Mallet S."/>
            <person name="Morel G."/>
            <person name="Richard G.F."/>
            <person name="Sarkar A."/>
            <person name="Savel G."/>
            <person name="Schacherer J."/>
            <person name="Seret M.L."/>
            <person name="Talla E."/>
            <person name="Samson G."/>
            <person name="Jubin C."/>
            <person name="Poulain J."/>
            <person name="Vacherie B."/>
            <person name="Barbe V."/>
            <person name="Pelletier E."/>
            <person name="Sherman D.J."/>
            <person name="Westhof E."/>
            <person name="Weissenbach J."/>
            <person name="Baret P.V."/>
            <person name="Wincker P."/>
            <person name="Gaillardin C."/>
            <person name="Dujon B."/>
            <person name="Souciet J.L."/>
        </authorList>
    </citation>
    <scope>NUCLEOTIDE SEQUENCE [LARGE SCALE GENOMIC DNA]</scope>
    <source>
        <strain evidence="3">ATCC MYA-4447 / BCRC 22081 / CBS 7064 / NBRC 10061 / NRRL Y-12695</strain>
    </source>
</reference>
<keyword evidence="1" id="KW-0224">Dipeptidase</keyword>
<comment type="cofactor">
    <cofactor evidence="1">
        <name>Zn(2+)</name>
        <dbReference type="ChEBI" id="CHEBI:29105"/>
    </cofactor>
</comment>
<dbReference type="EMBL" id="FO082046">
    <property type="protein sequence ID" value="CCE87364.1"/>
    <property type="molecule type" value="Genomic_DNA"/>
</dbReference>
<dbReference type="PANTHER" id="PTHR10443">
    <property type="entry name" value="MICROSOMAL DIPEPTIDASE"/>
    <property type="match status" value="1"/>
</dbReference>
<accession>G8Y0A5</accession>
<dbReference type="OMA" id="WSGNVLR"/>
<evidence type="ECO:0000256" key="1">
    <source>
        <dbReference type="RuleBase" id="RU341113"/>
    </source>
</evidence>
<dbReference type="CDD" id="cd01301">
    <property type="entry name" value="rDP_like"/>
    <property type="match status" value="1"/>
</dbReference>
<name>G8Y0A5_PICSO</name>
<dbReference type="OrthoDB" id="445695at2759"/>
<comment type="catalytic activity">
    <reaction evidence="1">
        <text>an L-aminoacyl-L-amino acid + H2O = 2 an L-alpha-amino acid</text>
        <dbReference type="Rhea" id="RHEA:48940"/>
        <dbReference type="ChEBI" id="CHEBI:15377"/>
        <dbReference type="ChEBI" id="CHEBI:59869"/>
        <dbReference type="ChEBI" id="CHEBI:77460"/>
        <dbReference type="EC" id="3.4.13.19"/>
    </reaction>
</comment>
<keyword evidence="1" id="KW-0479">Metal-binding</keyword>
<dbReference type="Proteomes" id="UP000005222">
    <property type="component" value="Chromosome N"/>
</dbReference>
<dbReference type="EC" id="3.4.13.19" evidence="1"/>
<comment type="similarity">
    <text evidence="1">Belongs to the metallo-dependent hydrolases superfamily. Peptidase M19 family.</text>
</comment>
<gene>
    <name evidence="2" type="primary">Piso0_005914</name>
    <name evidence="2" type="ORF">GNLVRS01_PISO0N25335g</name>
</gene>
<evidence type="ECO:0000313" key="2">
    <source>
        <dbReference type="EMBL" id="CCE87364.1"/>
    </source>
</evidence>
<dbReference type="SUPFAM" id="SSF51556">
    <property type="entry name" value="Metallo-dependent hydrolases"/>
    <property type="match status" value="1"/>
</dbReference>
<dbReference type="GO" id="GO:0006508">
    <property type="term" value="P:proteolysis"/>
    <property type="evidence" value="ECO:0007669"/>
    <property type="project" value="UniProtKB-KW"/>
</dbReference>
<dbReference type="Pfam" id="PF01244">
    <property type="entry name" value="Peptidase_M19"/>
    <property type="match status" value="1"/>
</dbReference>
<dbReference type="HOGENOM" id="CLU_031404_4_2_1"/>
<keyword evidence="1" id="KW-0645">Protease</keyword>
<dbReference type="InterPro" id="IPR032466">
    <property type="entry name" value="Metal_Hydrolase"/>
</dbReference>
<organism evidence="2 3">
    <name type="scientific">Pichia sorbitophila (strain ATCC MYA-4447 / BCRC 22081 / CBS 7064 / NBRC 10061 / NRRL Y-12695)</name>
    <name type="common">Hybrid yeast</name>
    <dbReference type="NCBI Taxonomy" id="559304"/>
    <lineage>
        <taxon>Eukaryota</taxon>
        <taxon>Fungi</taxon>
        <taxon>Dikarya</taxon>
        <taxon>Ascomycota</taxon>
        <taxon>Saccharomycotina</taxon>
        <taxon>Pichiomycetes</taxon>
        <taxon>Debaryomycetaceae</taxon>
        <taxon>Millerozyma</taxon>
    </lineage>
</organism>
<dbReference type="GO" id="GO:0070573">
    <property type="term" value="F:metallodipeptidase activity"/>
    <property type="evidence" value="ECO:0007669"/>
    <property type="project" value="InterPro"/>
</dbReference>
<proteinExistence type="inferred from homology"/>
<dbReference type="Gene3D" id="3.20.20.140">
    <property type="entry name" value="Metal-dependent hydrolases"/>
    <property type="match status" value="1"/>
</dbReference>
<evidence type="ECO:0000313" key="3">
    <source>
        <dbReference type="Proteomes" id="UP000005222"/>
    </source>
</evidence>
<dbReference type="eggNOG" id="KOG4127">
    <property type="taxonomic scope" value="Eukaryota"/>
</dbReference>
<protein>
    <recommendedName>
        <fullName evidence="1">Dipeptidase</fullName>
        <ecNumber evidence="1">3.4.13.19</ecNumber>
    </recommendedName>
</protein>
<sequence>MRFNIMDSNCAKDHYDQSERLESLILRTPIIDTHNDFPYLLRVQLHNEFESNNNFKFDGKLESHTDLPNLLKGRVGVQFFSCFIECKDEDYKYQDFNKPNSAVRDTIEQIDVVKRLANVYSEHMKYVRNSEEALEAYYSGKIAITMGVEGLHQVDTSLGVLRRFHELGVRYVTLTHNCDNPFATAASSVSAGLPDKGLTPYGIECVKEMNRLGLIVDLSHVSHKTMLDALQTTKAPVMFSHSSAFSVTPNSRNVRDDVLLKVKENGGVVCVNFYPAFISTNKEKTATIQDAVEHILYIANLIGWEHVGLGSDFDGIPEGPKGLENVGKYPDLIKMVMSVSSATDEEISMLMGENVMRVWRQNEMTASLLQKQEEPVVESNWENRVWKFFKYAKDFPEIYPGSYTEKKNIYVDSQKLDFSSK</sequence>
<dbReference type="STRING" id="559304.G8Y0A5"/>
<dbReference type="AlphaFoldDB" id="G8Y0A5"/>
<dbReference type="GO" id="GO:0046872">
    <property type="term" value="F:metal ion binding"/>
    <property type="evidence" value="ECO:0007669"/>
    <property type="project" value="UniProtKB-UniRule"/>
</dbReference>
<keyword evidence="1" id="KW-0482">Metalloprotease</keyword>
<dbReference type="PROSITE" id="PS51365">
    <property type="entry name" value="RENAL_DIPEPTIDASE_2"/>
    <property type="match status" value="1"/>
</dbReference>
<dbReference type="InParanoid" id="G8Y0A5"/>
<keyword evidence="1" id="KW-0862">Zinc</keyword>
<dbReference type="PANTHER" id="PTHR10443:SF12">
    <property type="entry name" value="DIPEPTIDASE"/>
    <property type="match status" value="1"/>
</dbReference>
<dbReference type="InterPro" id="IPR008257">
    <property type="entry name" value="Pept_M19"/>
</dbReference>